<feature type="compositionally biased region" description="Pro residues" evidence="4">
    <location>
        <begin position="95"/>
        <end position="169"/>
    </location>
</feature>
<dbReference type="PROSITE" id="PS00109">
    <property type="entry name" value="PROTEIN_KINASE_TYR"/>
    <property type="match status" value="1"/>
</dbReference>
<dbReference type="PANTHER" id="PTHR24418">
    <property type="entry name" value="TYROSINE-PROTEIN KINASE"/>
    <property type="match status" value="1"/>
</dbReference>
<evidence type="ECO:0000313" key="6">
    <source>
        <dbReference type="EMBL" id="KHN76441.1"/>
    </source>
</evidence>
<evidence type="ECO:0000256" key="4">
    <source>
        <dbReference type="SAM" id="MobiDB-lite"/>
    </source>
</evidence>
<name>A0A0B2UZG5_TOXCA</name>
<dbReference type="InterPro" id="IPR020635">
    <property type="entry name" value="Tyr_kinase_cat_dom"/>
</dbReference>
<dbReference type="PRINTS" id="PR00109">
    <property type="entry name" value="TYRKINASE"/>
</dbReference>
<gene>
    <name evidence="6" type="primary">FER</name>
    <name evidence="6" type="ORF">Tcan_10982</name>
</gene>
<dbReference type="GO" id="GO:0005524">
    <property type="term" value="F:ATP binding"/>
    <property type="evidence" value="ECO:0007669"/>
    <property type="project" value="UniProtKB-UniRule"/>
</dbReference>
<dbReference type="PROSITE" id="PS50011">
    <property type="entry name" value="PROTEIN_KINASE_DOM"/>
    <property type="match status" value="1"/>
</dbReference>
<keyword evidence="1 3" id="KW-0547">Nucleotide-binding</keyword>
<feature type="compositionally biased region" description="Low complexity" evidence="4">
    <location>
        <begin position="30"/>
        <end position="46"/>
    </location>
</feature>
<feature type="compositionally biased region" description="Basic residues" evidence="4">
    <location>
        <begin position="203"/>
        <end position="216"/>
    </location>
</feature>
<feature type="binding site" evidence="3">
    <location>
        <position position="361"/>
    </location>
    <ligand>
        <name>ATP</name>
        <dbReference type="ChEBI" id="CHEBI:30616"/>
    </ligand>
</feature>
<dbReference type="InterPro" id="IPR017441">
    <property type="entry name" value="Protein_kinase_ATP_BS"/>
</dbReference>
<dbReference type="InterPro" id="IPR011009">
    <property type="entry name" value="Kinase-like_dom_sf"/>
</dbReference>
<keyword evidence="7" id="KW-1185">Reference proteome</keyword>
<proteinExistence type="predicted"/>
<dbReference type="PRINTS" id="PR01217">
    <property type="entry name" value="PRICHEXTENSN"/>
</dbReference>
<dbReference type="Gene3D" id="1.10.510.10">
    <property type="entry name" value="Transferase(Phosphotransferase) domain 1"/>
    <property type="match status" value="1"/>
</dbReference>
<keyword evidence="6" id="KW-0418">Kinase</keyword>
<reference evidence="6 7" key="1">
    <citation type="submission" date="2014-11" db="EMBL/GenBank/DDBJ databases">
        <title>Genetic blueprint of the zoonotic pathogen Toxocara canis.</title>
        <authorList>
            <person name="Zhu X.-Q."/>
            <person name="Korhonen P.K."/>
            <person name="Cai H."/>
            <person name="Young N.D."/>
            <person name="Nejsum P."/>
            <person name="von Samson-Himmelstjerna G."/>
            <person name="Boag P.R."/>
            <person name="Tan P."/>
            <person name="Li Q."/>
            <person name="Min J."/>
            <person name="Yang Y."/>
            <person name="Wang X."/>
            <person name="Fang X."/>
            <person name="Hall R.S."/>
            <person name="Hofmann A."/>
            <person name="Sternberg P.W."/>
            <person name="Jex A.R."/>
            <person name="Gasser R.B."/>
        </authorList>
    </citation>
    <scope>NUCLEOTIDE SEQUENCE [LARGE SCALE GENOMIC DNA]</scope>
    <source>
        <strain evidence="6">PN_DK_2014</strain>
    </source>
</reference>
<feature type="region of interest" description="Disordered" evidence="4">
    <location>
        <begin position="1"/>
        <end position="237"/>
    </location>
</feature>
<evidence type="ECO:0000256" key="3">
    <source>
        <dbReference type="PROSITE-ProRule" id="PRU10141"/>
    </source>
</evidence>
<dbReference type="SUPFAM" id="SSF56112">
    <property type="entry name" value="Protein kinase-like (PK-like)"/>
    <property type="match status" value="1"/>
</dbReference>
<dbReference type="STRING" id="6265.A0A0B2UZG5"/>
<dbReference type="SMART" id="SM00219">
    <property type="entry name" value="TyrKc"/>
    <property type="match status" value="1"/>
</dbReference>
<keyword evidence="2 3" id="KW-0067">ATP-binding</keyword>
<organism evidence="6 7">
    <name type="scientific">Toxocara canis</name>
    <name type="common">Canine roundworm</name>
    <dbReference type="NCBI Taxonomy" id="6265"/>
    <lineage>
        <taxon>Eukaryota</taxon>
        <taxon>Metazoa</taxon>
        <taxon>Ecdysozoa</taxon>
        <taxon>Nematoda</taxon>
        <taxon>Chromadorea</taxon>
        <taxon>Rhabditida</taxon>
        <taxon>Spirurina</taxon>
        <taxon>Ascaridomorpha</taxon>
        <taxon>Ascaridoidea</taxon>
        <taxon>Toxocaridae</taxon>
        <taxon>Toxocara</taxon>
    </lineage>
</organism>
<feature type="compositionally biased region" description="Basic and acidic residues" evidence="4">
    <location>
        <begin position="183"/>
        <end position="202"/>
    </location>
</feature>
<protein>
    <submittedName>
        <fullName evidence="6">Tyrosine-protein kinase Fer</fullName>
    </submittedName>
</protein>
<evidence type="ECO:0000256" key="1">
    <source>
        <dbReference type="ARBA" id="ARBA00022741"/>
    </source>
</evidence>
<dbReference type="InterPro" id="IPR000719">
    <property type="entry name" value="Prot_kinase_dom"/>
</dbReference>
<feature type="domain" description="Protein kinase" evidence="5">
    <location>
        <begin position="326"/>
        <end position="597"/>
    </location>
</feature>
<dbReference type="PROSITE" id="PS00107">
    <property type="entry name" value="PROTEIN_KINASE_ATP"/>
    <property type="match status" value="1"/>
</dbReference>
<dbReference type="SUPFAM" id="SSF55550">
    <property type="entry name" value="SH2 domain"/>
    <property type="match status" value="1"/>
</dbReference>
<dbReference type="OrthoDB" id="1924287at2759"/>
<dbReference type="CDD" id="cd00192">
    <property type="entry name" value="PTKc"/>
    <property type="match status" value="1"/>
</dbReference>
<comment type="caution">
    <text evidence="6">The sequence shown here is derived from an EMBL/GenBank/DDBJ whole genome shotgun (WGS) entry which is preliminary data.</text>
</comment>
<dbReference type="InterPro" id="IPR001245">
    <property type="entry name" value="Ser-Thr/Tyr_kinase_cat_dom"/>
</dbReference>
<evidence type="ECO:0000256" key="2">
    <source>
        <dbReference type="ARBA" id="ARBA00022840"/>
    </source>
</evidence>
<accession>A0A0B2UZG5</accession>
<evidence type="ECO:0000259" key="5">
    <source>
        <dbReference type="PROSITE" id="PS50011"/>
    </source>
</evidence>
<keyword evidence="6" id="KW-0808">Transferase</keyword>
<dbReference type="GO" id="GO:0004713">
    <property type="term" value="F:protein tyrosine kinase activity"/>
    <property type="evidence" value="ECO:0007669"/>
    <property type="project" value="InterPro"/>
</dbReference>
<sequence>MALSGAPTDGTSAPCQGTEGAPPARSTAQESAAPASETPSAAAETPAAPPAEAPPAPPAEAPPPPPVEAPSAPPVEAPPAPPAEAPSAPPAEASPAPPAEAPPAPPAEAPPAPPAEAPPAPPAEAPPAAPPEAPPAGEPAPPEAPPVEAVAPPPPLEGVPDASTPPPPALSMGNIGTGSSEAGSKEGLKSKGSKEGSAEKGSKGKKKKGHRKKSSKLKASTMSDAQSDLKRKTTKPKRFDKKKLEEQCWYHGLISRKDAEINDGRFYQISTMKKSRKAPTVYDLVQFYKLHQLRIKDASGTTVGLRLSEGVPRPKWLVRHESVSYDPTKPPLGSGNFADVYVGTFVCDGKHGKQSITVAIKVIKAFKNADVKSGAVGDKDQLREAMLSMIREGKVMSFYNHENVVQFFGVACNHPPVAIVMEYCPGGSLDAHLNAQKANIVLGERITFCLEAAQGMRYLHSQNCIHRDLAARNCLIAADGVIKISDFGLCKVEEATRGADDHLTNVPVRWMAPETLVKPPKFSKKSDVWAYGVLLYEIFNLGVKPWPDEEVKKIATNIRHGSMPEMPSITPPSIKELVQTTWLVLFSFTVTRSCIGS</sequence>
<dbReference type="OMA" id="VVMAVWF"/>
<feature type="compositionally biased region" description="Pro residues" evidence="4">
    <location>
        <begin position="47"/>
        <end position="89"/>
    </location>
</feature>
<dbReference type="EMBL" id="JPKZ01002490">
    <property type="protein sequence ID" value="KHN76441.1"/>
    <property type="molecule type" value="Genomic_DNA"/>
</dbReference>
<dbReference type="Pfam" id="PF07714">
    <property type="entry name" value="PK_Tyr_Ser-Thr"/>
    <property type="match status" value="1"/>
</dbReference>
<evidence type="ECO:0000313" key="7">
    <source>
        <dbReference type="Proteomes" id="UP000031036"/>
    </source>
</evidence>
<dbReference type="AlphaFoldDB" id="A0A0B2UZG5"/>
<dbReference type="InterPro" id="IPR008266">
    <property type="entry name" value="Tyr_kinase_AS"/>
</dbReference>
<dbReference type="InterPro" id="IPR050198">
    <property type="entry name" value="Non-receptor_tyrosine_kinases"/>
</dbReference>
<dbReference type="InterPro" id="IPR036860">
    <property type="entry name" value="SH2_dom_sf"/>
</dbReference>
<dbReference type="Proteomes" id="UP000031036">
    <property type="component" value="Unassembled WGS sequence"/>
</dbReference>